<sequence length="87" mass="9066">MSGSRPADGGEVWPTDRRQEVGHTGVLSDAVGDVGGYTPDVARRMGLDSAVLGLGHKSISELGRADFYIPEGFERALGADAPSPVRA</sequence>
<accession>A0ABM7PSB5</accession>
<gene>
    <name evidence="2" type="ORF">SCMU_09510</name>
</gene>
<dbReference type="Proteomes" id="UP001319861">
    <property type="component" value="Chromosome"/>
</dbReference>
<evidence type="ECO:0000256" key="1">
    <source>
        <dbReference type="SAM" id="MobiDB-lite"/>
    </source>
</evidence>
<proteinExistence type="predicted"/>
<evidence type="ECO:0000313" key="3">
    <source>
        <dbReference type="Proteomes" id="UP001319861"/>
    </source>
</evidence>
<reference evidence="2 3" key="1">
    <citation type="journal article" date="2021" name="J. Biosci. Bioeng.">
        <title>Identification and characterization of a chc gene cluster responsible for the aromatization pathway of cyclohexanecarboxylate degradation in Sinomonas cyclohexanicum ATCC 51369.</title>
        <authorList>
            <person name="Yamamoto T."/>
            <person name="Hasegawa Y."/>
            <person name="Lau P.C.K."/>
            <person name="Iwaki H."/>
        </authorList>
    </citation>
    <scope>NUCLEOTIDE SEQUENCE [LARGE SCALE GENOMIC DNA]</scope>
    <source>
        <strain evidence="2 3">ATCC 51369</strain>
    </source>
</reference>
<evidence type="ECO:0000313" key="2">
    <source>
        <dbReference type="EMBL" id="BCT75109.1"/>
    </source>
</evidence>
<dbReference type="EMBL" id="AP024525">
    <property type="protein sequence ID" value="BCT75109.1"/>
    <property type="molecule type" value="Genomic_DNA"/>
</dbReference>
<feature type="region of interest" description="Disordered" evidence="1">
    <location>
        <begin position="1"/>
        <end position="25"/>
    </location>
</feature>
<protein>
    <submittedName>
        <fullName evidence="2">Uncharacterized protein</fullName>
    </submittedName>
</protein>
<keyword evidence="3" id="KW-1185">Reference proteome</keyword>
<organism evidence="2 3">
    <name type="scientific">Sinomonas cyclohexanicum</name>
    <name type="common">Corynebacterium cyclohexanicum</name>
    <dbReference type="NCBI Taxonomy" id="322009"/>
    <lineage>
        <taxon>Bacteria</taxon>
        <taxon>Bacillati</taxon>
        <taxon>Actinomycetota</taxon>
        <taxon>Actinomycetes</taxon>
        <taxon>Micrococcales</taxon>
        <taxon>Micrococcaceae</taxon>
        <taxon>Sinomonas</taxon>
    </lineage>
</organism>
<name>A0ABM7PSB5_SINCY</name>